<dbReference type="InterPro" id="IPR047050">
    <property type="entry name" value="NGN"/>
</dbReference>
<comment type="function">
    <text evidence="5 7">Participates in transcription elongation, termination and antitermination.</text>
</comment>
<dbReference type="PRINTS" id="PR00338">
    <property type="entry name" value="NUSGTNSCPFCT"/>
</dbReference>
<evidence type="ECO:0000313" key="10">
    <source>
        <dbReference type="EMBL" id="KOR75642.1"/>
    </source>
</evidence>
<dbReference type="InterPro" id="IPR008991">
    <property type="entry name" value="Translation_prot_SH3-like_sf"/>
</dbReference>
<dbReference type="InterPro" id="IPR014722">
    <property type="entry name" value="Rib_uL2_dom2"/>
</dbReference>
<dbReference type="Gene3D" id="2.30.30.30">
    <property type="match status" value="1"/>
</dbReference>
<dbReference type="GO" id="GO:0006354">
    <property type="term" value="P:DNA-templated transcription elongation"/>
    <property type="evidence" value="ECO:0007669"/>
    <property type="project" value="UniProtKB-UniRule"/>
</dbReference>
<dbReference type="CDD" id="cd06091">
    <property type="entry name" value="KOW_NusG"/>
    <property type="match status" value="1"/>
</dbReference>
<dbReference type="PROSITE" id="PS01014">
    <property type="entry name" value="NUSG"/>
    <property type="match status" value="1"/>
</dbReference>
<dbReference type="InterPro" id="IPR043425">
    <property type="entry name" value="NusG-like"/>
</dbReference>
<sequence length="207" mass="23272">MIDTKEKEIDKVVNKTQEKQNSKKNNDNEPKWYIIQTYSGYENSVKEDLLRIADSGVGISSLILDAICPKETYYKTKADGTKQTREKKIYSGYVFVKMVVTDHSWFVVRNIPKVTGFLGSIRGGGSKPVPLSDNEIRPILLKMGIIAKPNYDYLIGKQVEITNGSFAGQIGKVSFVDHNQDKIIVEIDLFGRATPIEISFDSFKAVL</sequence>
<dbReference type="SUPFAM" id="SSF50104">
    <property type="entry name" value="Translation proteins SH3-like domain"/>
    <property type="match status" value="1"/>
</dbReference>
<dbReference type="GO" id="GO:0006353">
    <property type="term" value="P:DNA-templated transcription termination"/>
    <property type="evidence" value="ECO:0007669"/>
    <property type="project" value="UniProtKB-UniRule"/>
</dbReference>
<evidence type="ECO:0000256" key="8">
    <source>
        <dbReference type="SAM" id="MobiDB-lite"/>
    </source>
</evidence>
<keyword evidence="1 5" id="KW-0806">Transcription termination</keyword>
<accession>A0A0M1N0G0</accession>
<keyword evidence="2 5" id="KW-0889">Transcription antitermination</keyword>
<evidence type="ECO:0000256" key="3">
    <source>
        <dbReference type="ARBA" id="ARBA00023015"/>
    </source>
</evidence>
<evidence type="ECO:0000256" key="1">
    <source>
        <dbReference type="ARBA" id="ARBA00022472"/>
    </source>
</evidence>
<dbReference type="Pfam" id="PF02357">
    <property type="entry name" value="NusG"/>
    <property type="match status" value="1"/>
</dbReference>
<dbReference type="PANTHER" id="PTHR30265:SF2">
    <property type="entry name" value="TRANSCRIPTION TERMINATION_ANTITERMINATION PROTEIN NUSG"/>
    <property type="match status" value="1"/>
</dbReference>
<evidence type="ECO:0000256" key="6">
    <source>
        <dbReference type="NCBIfam" id="TIGR00922"/>
    </source>
</evidence>
<dbReference type="InterPro" id="IPR006645">
    <property type="entry name" value="NGN-like_dom"/>
</dbReference>
<dbReference type="AlphaFoldDB" id="A0A0M1N0G0"/>
<gene>
    <name evidence="5 10" type="primary">nusG</name>
    <name evidence="10" type="ORF">CPX_001342</name>
</gene>
<dbReference type="Proteomes" id="UP000037386">
    <property type="component" value="Unassembled WGS sequence"/>
</dbReference>
<dbReference type="EMBL" id="LHCF01000002">
    <property type="protein sequence ID" value="KOR75642.1"/>
    <property type="molecule type" value="Genomic_DNA"/>
</dbReference>
<dbReference type="RefSeq" id="WP_053521318.1">
    <property type="nucleotide sequence ID" value="NZ_LHCF01000002.1"/>
</dbReference>
<dbReference type="Pfam" id="PF00467">
    <property type="entry name" value="KOW"/>
    <property type="match status" value="1"/>
</dbReference>
<evidence type="ECO:0000256" key="4">
    <source>
        <dbReference type="ARBA" id="ARBA00023163"/>
    </source>
</evidence>
<dbReference type="NCBIfam" id="TIGR00922">
    <property type="entry name" value="nusG"/>
    <property type="match status" value="1"/>
</dbReference>
<organism evidence="10 11">
    <name type="scientific">Candidatus Phytoplasma pruni</name>
    <dbReference type="NCBI Taxonomy" id="479893"/>
    <lineage>
        <taxon>Bacteria</taxon>
        <taxon>Bacillati</taxon>
        <taxon>Mycoplasmatota</taxon>
        <taxon>Mollicutes</taxon>
        <taxon>Acholeplasmatales</taxon>
        <taxon>Acholeplasmataceae</taxon>
        <taxon>Candidatus Phytoplasma</taxon>
        <taxon>16SrIII (X-disease group)</taxon>
    </lineage>
</organism>
<name>A0A0M1N0G0_9MOLU</name>
<comment type="similarity">
    <text evidence="5 7">Belongs to the NusG family.</text>
</comment>
<dbReference type="InterPro" id="IPR015869">
    <property type="entry name" value="Transcrpt_antiterm_NusG_bac_CS"/>
</dbReference>
<dbReference type="HAMAP" id="MF_00948">
    <property type="entry name" value="NusG"/>
    <property type="match status" value="1"/>
</dbReference>
<dbReference type="InterPro" id="IPR036735">
    <property type="entry name" value="NGN_dom_sf"/>
</dbReference>
<dbReference type="OrthoDB" id="9809075at2"/>
<protein>
    <recommendedName>
        <fullName evidence="5 6">Transcription termination/antitermination protein NusG</fullName>
    </recommendedName>
</protein>
<proteinExistence type="inferred from homology"/>
<evidence type="ECO:0000256" key="7">
    <source>
        <dbReference type="RuleBase" id="RU000538"/>
    </source>
</evidence>
<reference evidence="11" key="1">
    <citation type="submission" date="2015-05" db="EMBL/GenBank/DDBJ databases">
        <title>Draft genome sequence of 'Candidatus Phytoplasma Pruni' strain CX, a plant pathogenic bacterium.</title>
        <authorList>
            <person name="Lee I.-M."/>
            <person name="Bottner-Parker K.D."/>
            <person name="Shao J."/>
            <person name="Gundersen-Rindal D.E."/>
            <person name="Zhao Y."/>
            <person name="Davis R.E."/>
        </authorList>
    </citation>
    <scope>NUCLEOTIDE SEQUENCE [LARGE SCALE GENOMIC DNA]</scope>
    <source>
        <strain evidence="11">CX</strain>
    </source>
</reference>
<feature type="domain" description="NusG-like N-terminal" evidence="9">
    <location>
        <begin position="29"/>
        <end position="143"/>
    </location>
</feature>
<dbReference type="PATRIC" id="fig|479893.3.peg.121"/>
<evidence type="ECO:0000256" key="2">
    <source>
        <dbReference type="ARBA" id="ARBA00022814"/>
    </source>
</evidence>
<dbReference type="GO" id="GO:0031564">
    <property type="term" value="P:transcription antitermination"/>
    <property type="evidence" value="ECO:0007669"/>
    <property type="project" value="UniProtKB-UniRule"/>
</dbReference>
<evidence type="ECO:0000259" key="9">
    <source>
        <dbReference type="SMART" id="SM00738"/>
    </source>
</evidence>
<keyword evidence="3 5" id="KW-0805">Transcription regulation</keyword>
<dbReference type="GO" id="GO:0032784">
    <property type="term" value="P:regulation of DNA-templated transcription elongation"/>
    <property type="evidence" value="ECO:0007669"/>
    <property type="project" value="InterPro"/>
</dbReference>
<keyword evidence="4 5" id="KW-0804">Transcription</keyword>
<dbReference type="InterPro" id="IPR001062">
    <property type="entry name" value="Transcrpt_antiterm_NusG"/>
</dbReference>
<dbReference type="PANTHER" id="PTHR30265">
    <property type="entry name" value="RHO-INTERACTING TRANSCRIPTION TERMINATION FACTOR NUSG"/>
    <property type="match status" value="1"/>
</dbReference>
<dbReference type="SUPFAM" id="SSF82679">
    <property type="entry name" value="N-utilization substance G protein NusG, N-terminal domain"/>
    <property type="match status" value="1"/>
</dbReference>
<evidence type="ECO:0000313" key="11">
    <source>
        <dbReference type="Proteomes" id="UP000037386"/>
    </source>
</evidence>
<dbReference type="STRING" id="479893.CPX_001342"/>
<comment type="caution">
    <text evidence="10">The sequence shown here is derived from an EMBL/GenBank/DDBJ whole genome shotgun (WGS) entry which is preliminary data.</text>
</comment>
<dbReference type="SMART" id="SM00738">
    <property type="entry name" value="NGN"/>
    <property type="match status" value="1"/>
</dbReference>
<dbReference type="Gene3D" id="3.30.70.940">
    <property type="entry name" value="NusG, N-terminal domain"/>
    <property type="match status" value="1"/>
</dbReference>
<evidence type="ECO:0000256" key="5">
    <source>
        <dbReference type="HAMAP-Rule" id="MF_00948"/>
    </source>
</evidence>
<feature type="region of interest" description="Disordered" evidence="8">
    <location>
        <begin position="1"/>
        <end position="26"/>
    </location>
</feature>
<dbReference type="GO" id="GO:0005829">
    <property type="term" value="C:cytosol"/>
    <property type="evidence" value="ECO:0007669"/>
    <property type="project" value="TreeGrafter"/>
</dbReference>
<dbReference type="InterPro" id="IPR005824">
    <property type="entry name" value="KOW"/>
</dbReference>
<dbReference type="CDD" id="cd09891">
    <property type="entry name" value="NGN_Bact_1"/>
    <property type="match status" value="1"/>
</dbReference>